<dbReference type="PATRIC" id="fig|206506.3.peg.2661"/>
<accession>A0A171KQC1</accession>
<feature type="transmembrane region" description="Helical" evidence="1">
    <location>
        <begin position="284"/>
        <end position="302"/>
    </location>
</feature>
<dbReference type="SUPFAM" id="SSF103481">
    <property type="entry name" value="Multidrug resistance efflux transporter EmrE"/>
    <property type="match status" value="2"/>
</dbReference>
<dbReference type="RefSeq" id="WP_068372641.1">
    <property type="nucleotide sequence ID" value="NZ_CBCSEB010000003.1"/>
</dbReference>
<feature type="domain" description="EamA" evidence="2">
    <location>
        <begin position="166"/>
        <end position="301"/>
    </location>
</feature>
<dbReference type="Proteomes" id="UP000292039">
    <property type="component" value="Unassembled WGS sequence"/>
</dbReference>
<feature type="transmembrane region" description="Helical" evidence="1">
    <location>
        <begin position="77"/>
        <end position="97"/>
    </location>
</feature>
<dbReference type="Gene3D" id="1.10.3730.20">
    <property type="match status" value="1"/>
</dbReference>
<feature type="transmembrane region" description="Helical" evidence="1">
    <location>
        <begin position="43"/>
        <end position="65"/>
    </location>
</feature>
<dbReference type="Pfam" id="PF00892">
    <property type="entry name" value="EamA"/>
    <property type="match status" value="2"/>
</dbReference>
<keyword evidence="1" id="KW-0812">Transmembrane</keyword>
<sequence>MTATASAPTLPRHLAIAILLLLGTCFAGNHVSARLAFDNGAGLLVAILFRSGASLLALTGLLLWLRQAPRLPAGTGKWQLALGVLIALQSLCLYSAVARIPVALALLVANTFPILLALLTWALGGKPPTRRTAGIMALILFGLLFVLDLPTLIRGGHELGPDWISGLLFSFGAACVFSIGLWVTEHKLATVTGPVRSFYTILVVFASMIVAGTADLIPGGMAAPDNSLGWLALVLLSILYTIAFSSLFVFAPRLDMARNAPVMNIEPVASLCLGWMVLGQMFNSTQLIGGAIVITGIVLLAYNKQKPADA</sequence>
<dbReference type="Proteomes" id="UP000078084">
    <property type="component" value="Unassembled WGS sequence"/>
</dbReference>
<dbReference type="GO" id="GO:0016020">
    <property type="term" value="C:membrane"/>
    <property type="evidence" value="ECO:0007669"/>
    <property type="project" value="InterPro"/>
</dbReference>
<name>A0A171KQC1_9BURK</name>
<gene>
    <name evidence="3" type="ORF">AAV32_12505</name>
    <name evidence="4" type="ORF">EV679_0015</name>
</gene>
<feature type="transmembrane region" description="Helical" evidence="1">
    <location>
        <begin position="163"/>
        <end position="184"/>
    </location>
</feature>
<reference evidence="3 5" key="1">
    <citation type="submission" date="2015-04" db="EMBL/GenBank/DDBJ databases">
        <title>Genome sequence of Kerstersia gyiorum CG1.</title>
        <authorList>
            <person name="Greninger A.L."/>
            <person name="Kozyreva V."/>
            <person name="Chaturvedi V."/>
        </authorList>
    </citation>
    <scope>NUCLEOTIDE SEQUENCE [LARGE SCALE GENOMIC DNA]</scope>
    <source>
        <strain evidence="3 5">CG1</strain>
    </source>
</reference>
<evidence type="ECO:0000256" key="1">
    <source>
        <dbReference type="SAM" id="Phobius"/>
    </source>
</evidence>
<keyword evidence="1" id="KW-0472">Membrane</keyword>
<reference evidence="4 6" key="2">
    <citation type="submission" date="2019-02" db="EMBL/GenBank/DDBJ databases">
        <title>Genomic Encyclopedia of Type Strains, Phase IV (KMG-IV): sequencing the most valuable type-strain genomes for metagenomic binning, comparative biology and taxonomic classification.</title>
        <authorList>
            <person name="Goeker M."/>
        </authorList>
    </citation>
    <scope>NUCLEOTIDE SEQUENCE [LARGE SCALE GENOMIC DNA]</scope>
    <source>
        <strain evidence="4 6">DSM 16618</strain>
    </source>
</reference>
<feature type="domain" description="EamA" evidence="2">
    <location>
        <begin position="15"/>
        <end position="147"/>
    </location>
</feature>
<organism evidence="3 5">
    <name type="scientific">Kerstersia gyiorum</name>
    <dbReference type="NCBI Taxonomy" id="206506"/>
    <lineage>
        <taxon>Bacteria</taxon>
        <taxon>Pseudomonadati</taxon>
        <taxon>Pseudomonadota</taxon>
        <taxon>Betaproteobacteria</taxon>
        <taxon>Burkholderiales</taxon>
        <taxon>Alcaligenaceae</taxon>
        <taxon>Kerstersia</taxon>
    </lineage>
</organism>
<proteinExistence type="predicted"/>
<dbReference type="STRING" id="206506.AAV32_12505"/>
<feature type="transmembrane region" description="Helical" evidence="1">
    <location>
        <begin position="196"/>
        <end position="217"/>
    </location>
</feature>
<feature type="transmembrane region" description="Helical" evidence="1">
    <location>
        <begin position="103"/>
        <end position="123"/>
    </location>
</feature>
<evidence type="ECO:0000313" key="5">
    <source>
        <dbReference type="Proteomes" id="UP000078084"/>
    </source>
</evidence>
<dbReference type="PANTHER" id="PTHR22911">
    <property type="entry name" value="ACYL-MALONYL CONDENSING ENZYME-RELATED"/>
    <property type="match status" value="1"/>
</dbReference>
<feature type="transmembrane region" description="Helical" evidence="1">
    <location>
        <begin position="262"/>
        <end position="278"/>
    </location>
</feature>
<dbReference type="EMBL" id="LBNE01000009">
    <property type="protein sequence ID" value="KKO71088.1"/>
    <property type="molecule type" value="Genomic_DNA"/>
</dbReference>
<dbReference type="InterPro" id="IPR037185">
    <property type="entry name" value="EmrE-like"/>
</dbReference>
<evidence type="ECO:0000313" key="3">
    <source>
        <dbReference type="EMBL" id="KKO71088.1"/>
    </source>
</evidence>
<dbReference type="PANTHER" id="PTHR22911:SF79">
    <property type="entry name" value="MOBA-LIKE NTP TRANSFERASE DOMAIN-CONTAINING PROTEIN"/>
    <property type="match status" value="1"/>
</dbReference>
<dbReference type="OrthoDB" id="8682842at2"/>
<feature type="transmembrane region" description="Helical" evidence="1">
    <location>
        <begin position="229"/>
        <end position="250"/>
    </location>
</feature>
<protein>
    <submittedName>
        <fullName evidence="3">Membrane protein</fullName>
    </submittedName>
    <submittedName>
        <fullName evidence="4">Threonine/homoserine efflux transporter RhtA</fullName>
    </submittedName>
</protein>
<comment type="caution">
    <text evidence="3">The sequence shown here is derived from an EMBL/GenBank/DDBJ whole genome shotgun (WGS) entry which is preliminary data.</text>
</comment>
<keyword evidence="1" id="KW-1133">Transmembrane helix</keyword>
<evidence type="ECO:0000313" key="6">
    <source>
        <dbReference type="Proteomes" id="UP000292039"/>
    </source>
</evidence>
<dbReference type="InterPro" id="IPR000620">
    <property type="entry name" value="EamA_dom"/>
</dbReference>
<dbReference type="AlphaFoldDB" id="A0A171KQC1"/>
<feature type="transmembrane region" description="Helical" evidence="1">
    <location>
        <begin position="135"/>
        <end position="157"/>
    </location>
</feature>
<keyword evidence="5" id="KW-1185">Reference proteome</keyword>
<dbReference type="EMBL" id="SGWZ01000001">
    <property type="protein sequence ID" value="RZS72834.1"/>
    <property type="molecule type" value="Genomic_DNA"/>
</dbReference>
<evidence type="ECO:0000313" key="4">
    <source>
        <dbReference type="EMBL" id="RZS72834.1"/>
    </source>
</evidence>
<evidence type="ECO:0000259" key="2">
    <source>
        <dbReference type="Pfam" id="PF00892"/>
    </source>
</evidence>